<dbReference type="PIRSF" id="PIRSF006060">
    <property type="entry name" value="AA_transporter"/>
    <property type="match status" value="1"/>
</dbReference>
<evidence type="ECO:0000313" key="11">
    <source>
        <dbReference type="Proteomes" id="UP001144204"/>
    </source>
</evidence>
<feature type="transmembrane region" description="Helical" evidence="8">
    <location>
        <begin position="21"/>
        <end position="40"/>
    </location>
</feature>
<evidence type="ECO:0000313" key="10">
    <source>
        <dbReference type="EMBL" id="GLB47331.1"/>
    </source>
</evidence>
<dbReference type="PROSITE" id="PS00218">
    <property type="entry name" value="AMINO_ACID_PERMEASE_1"/>
    <property type="match status" value="1"/>
</dbReference>
<evidence type="ECO:0000256" key="4">
    <source>
        <dbReference type="ARBA" id="ARBA00022692"/>
    </source>
</evidence>
<gene>
    <name evidence="10" type="ORF">WR164_13100</name>
</gene>
<evidence type="ECO:0000256" key="5">
    <source>
        <dbReference type="ARBA" id="ARBA00022970"/>
    </source>
</evidence>
<keyword evidence="7 8" id="KW-0472">Membrane</keyword>
<feature type="transmembrane region" description="Helical" evidence="8">
    <location>
        <begin position="157"/>
        <end position="178"/>
    </location>
</feature>
<evidence type="ECO:0000259" key="9">
    <source>
        <dbReference type="Pfam" id="PF00324"/>
    </source>
</evidence>
<feature type="transmembrane region" description="Helical" evidence="8">
    <location>
        <begin position="190"/>
        <end position="212"/>
    </location>
</feature>
<keyword evidence="3" id="KW-1003">Cell membrane</keyword>
<feature type="transmembrane region" description="Helical" evidence="8">
    <location>
        <begin position="280"/>
        <end position="300"/>
    </location>
</feature>
<dbReference type="InterPro" id="IPR004840">
    <property type="entry name" value="Amino_acid_permease_CS"/>
</dbReference>
<dbReference type="Gene3D" id="1.20.1740.10">
    <property type="entry name" value="Amino acid/polyamine transporter I"/>
    <property type="match status" value="1"/>
</dbReference>
<feature type="transmembrane region" description="Helical" evidence="8">
    <location>
        <begin position="407"/>
        <end position="428"/>
    </location>
</feature>
<comment type="subcellular location">
    <subcellularLocation>
        <location evidence="1">Cell membrane</location>
        <topology evidence="1">Multi-pass membrane protein</topology>
    </subcellularLocation>
</comment>
<dbReference type="GO" id="GO:0006865">
    <property type="term" value="P:amino acid transport"/>
    <property type="evidence" value="ECO:0007669"/>
    <property type="project" value="UniProtKB-KW"/>
</dbReference>
<feature type="transmembrane region" description="Helical" evidence="8">
    <location>
        <begin position="434"/>
        <end position="452"/>
    </location>
</feature>
<dbReference type="EMBL" id="BRPL01000002">
    <property type="protein sequence ID" value="GLB47331.1"/>
    <property type="molecule type" value="Genomic_DNA"/>
</dbReference>
<feature type="domain" description="Amino acid permease/ SLC12A" evidence="9">
    <location>
        <begin position="18"/>
        <end position="452"/>
    </location>
</feature>
<feature type="transmembrane region" description="Helical" evidence="8">
    <location>
        <begin position="241"/>
        <end position="260"/>
    </location>
</feature>
<reference evidence="10" key="2">
    <citation type="journal article" date="2023" name="PLoS ONE">
        <title>Philodulcilactobacillus myokoensis gen. nov., sp. nov., a fructophilic, acidophilic, and agar-phobic lactic acid bacterium isolated from fermented vegetable extracts.</title>
        <authorList>
            <person name="Kouya T."/>
            <person name="Ishiyama Y."/>
            <person name="Ohashi S."/>
            <person name="Kumakubo R."/>
            <person name="Yamazaki T."/>
            <person name="Otaki T."/>
        </authorList>
    </citation>
    <scope>NUCLEOTIDE SEQUENCE</scope>
    <source>
        <strain evidence="10">WR16-4</strain>
    </source>
</reference>
<keyword evidence="6 8" id="KW-1133">Transmembrane helix</keyword>
<dbReference type="FunFam" id="1.20.1740.10:FF:000001">
    <property type="entry name" value="Amino acid permease"/>
    <property type="match status" value="1"/>
</dbReference>
<organism evidence="10 11">
    <name type="scientific">Philodulcilactobacillus myokoensis</name>
    <dbReference type="NCBI Taxonomy" id="2929573"/>
    <lineage>
        <taxon>Bacteria</taxon>
        <taxon>Bacillati</taxon>
        <taxon>Bacillota</taxon>
        <taxon>Bacilli</taxon>
        <taxon>Lactobacillales</taxon>
        <taxon>Lactobacillaceae</taxon>
        <taxon>Philodulcilactobacillus</taxon>
    </lineage>
</organism>
<accession>A0A9W6ESR8</accession>
<evidence type="ECO:0000256" key="2">
    <source>
        <dbReference type="ARBA" id="ARBA00022448"/>
    </source>
</evidence>
<dbReference type="Pfam" id="PF00324">
    <property type="entry name" value="AA_permease"/>
    <property type="match status" value="1"/>
</dbReference>
<sequence length="476" mass="52812">MTKDNDGKKLERNLSSRHMQMIALGGTIGVGLFMGSASTIKWTGPSVLLDYGIAGIILYLIMRALGEMLYVHPVTGSFSQFATHYMHPLFGFLTAWSNIFQWILVGMSEVIAIGTYCNFWWPHLPGWIPGVIAIVSLCIANLLSVKSFGELEYWFSMIKVVTIIAMILAGFAMIIFGFGNHMHPIGISNLWTHGFFAGGLKGFLFALSIVLASYQGIELIGVTAGEADNPKQTIVKSIQSTIWRILIFYIGAIFVIVSIYPWNELNGSNSPFVETFAKIGITGAAGIINFVVLTAALSGSNSSIYSTSRMAYLLAQEGRLPKRFLKVNKHGVPYYDVIAISFGIFLGVVLNVILPMFFKSASDIFVVVYSSSVLPGMVPWFVILVSQLRFRKENPELMKQHTFKMPFSPYSNYIALFFLALTLVFMTMNPETQIPLMVGVVFLVIMTIVYYAKFNTKDKLLKAEKAADAANHNSEY</sequence>
<protein>
    <submittedName>
        <fullName evidence="10">Amino acid permease</fullName>
    </submittedName>
</protein>
<dbReference type="GO" id="GO:0055085">
    <property type="term" value="P:transmembrane transport"/>
    <property type="evidence" value="ECO:0007669"/>
    <property type="project" value="InterPro"/>
</dbReference>
<evidence type="ECO:0000256" key="1">
    <source>
        <dbReference type="ARBA" id="ARBA00004651"/>
    </source>
</evidence>
<feature type="transmembrane region" description="Helical" evidence="8">
    <location>
        <begin position="85"/>
        <end position="104"/>
    </location>
</feature>
<evidence type="ECO:0000256" key="7">
    <source>
        <dbReference type="ARBA" id="ARBA00023136"/>
    </source>
</evidence>
<dbReference type="InterPro" id="IPR004841">
    <property type="entry name" value="AA-permease/SLC12A_dom"/>
</dbReference>
<evidence type="ECO:0000256" key="3">
    <source>
        <dbReference type="ARBA" id="ARBA00022475"/>
    </source>
</evidence>
<reference evidence="10" key="1">
    <citation type="submission" date="2022-07" db="EMBL/GenBank/DDBJ databases">
        <authorList>
            <person name="Kouya T."/>
            <person name="Ishiyama Y."/>
        </authorList>
    </citation>
    <scope>NUCLEOTIDE SEQUENCE</scope>
    <source>
        <strain evidence="10">WR16-4</strain>
    </source>
</reference>
<keyword evidence="11" id="KW-1185">Reference proteome</keyword>
<proteinExistence type="predicted"/>
<dbReference type="Proteomes" id="UP001144204">
    <property type="component" value="Unassembled WGS sequence"/>
</dbReference>
<dbReference type="GO" id="GO:0005886">
    <property type="term" value="C:plasma membrane"/>
    <property type="evidence" value="ECO:0007669"/>
    <property type="project" value="UniProtKB-SubCell"/>
</dbReference>
<keyword evidence="5" id="KW-0029">Amino-acid transport</keyword>
<feature type="transmembrane region" description="Helical" evidence="8">
    <location>
        <begin position="332"/>
        <end position="358"/>
    </location>
</feature>
<feature type="transmembrane region" description="Helical" evidence="8">
    <location>
        <begin position="364"/>
        <end position="386"/>
    </location>
</feature>
<dbReference type="AlphaFoldDB" id="A0A9W6ESR8"/>
<dbReference type="PANTHER" id="PTHR43495:SF6">
    <property type="entry name" value="THREONINE_SERINE TRANSPORTER YBXG-RELATED"/>
    <property type="match status" value="1"/>
</dbReference>
<name>A0A9W6ESR8_9LACO</name>
<feature type="transmembrane region" description="Helical" evidence="8">
    <location>
        <begin position="124"/>
        <end position="145"/>
    </location>
</feature>
<feature type="transmembrane region" description="Helical" evidence="8">
    <location>
        <begin position="46"/>
        <end position="65"/>
    </location>
</feature>
<evidence type="ECO:0000256" key="8">
    <source>
        <dbReference type="SAM" id="Phobius"/>
    </source>
</evidence>
<keyword evidence="2" id="KW-0813">Transport</keyword>
<keyword evidence="4 8" id="KW-0812">Transmembrane</keyword>
<evidence type="ECO:0000256" key="6">
    <source>
        <dbReference type="ARBA" id="ARBA00022989"/>
    </source>
</evidence>
<dbReference type="PANTHER" id="PTHR43495">
    <property type="entry name" value="GABA PERMEASE"/>
    <property type="match status" value="1"/>
</dbReference>
<comment type="caution">
    <text evidence="10">The sequence shown here is derived from an EMBL/GenBank/DDBJ whole genome shotgun (WGS) entry which is preliminary data.</text>
</comment>